<evidence type="ECO:0000256" key="1">
    <source>
        <dbReference type="ARBA" id="ARBA00000900"/>
    </source>
</evidence>
<evidence type="ECO:0000256" key="6">
    <source>
        <dbReference type="ARBA" id="ARBA00022692"/>
    </source>
</evidence>
<feature type="compositionally biased region" description="Acidic residues" evidence="10">
    <location>
        <begin position="201"/>
        <end position="215"/>
    </location>
</feature>
<dbReference type="Proteomes" id="UP000612746">
    <property type="component" value="Unassembled WGS sequence"/>
</dbReference>
<evidence type="ECO:0000256" key="4">
    <source>
        <dbReference type="ARBA" id="ARBA00012483"/>
    </source>
</evidence>
<dbReference type="AlphaFoldDB" id="A0A8H7PWF6"/>
<keyword evidence="7" id="KW-0833">Ubl conjugation pathway</keyword>
<feature type="transmembrane region" description="Helical" evidence="11">
    <location>
        <begin position="998"/>
        <end position="1015"/>
    </location>
</feature>
<keyword evidence="8 11" id="KW-1133">Transmembrane helix</keyword>
<feature type="domain" description="E3 ubiquitin-protein ligase MARCHF6-like C-terminal" evidence="12">
    <location>
        <begin position="939"/>
        <end position="1114"/>
    </location>
</feature>
<dbReference type="PANTHER" id="PTHR13145">
    <property type="entry name" value="SSM4 PROTEIN"/>
    <property type="match status" value="1"/>
</dbReference>
<dbReference type="PANTHER" id="PTHR13145:SF0">
    <property type="entry name" value="E3 UBIQUITIN-PROTEIN LIGASE MARCHF6"/>
    <property type="match status" value="1"/>
</dbReference>
<keyword evidence="5" id="KW-0808">Transferase</keyword>
<dbReference type="OrthoDB" id="264354at2759"/>
<evidence type="ECO:0000256" key="3">
    <source>
        <dbReference type="ARBA" id="ARBA00004906"/>
    </source>
</evidence>
<evidence type="ECO:0000313" key="13">
    <source>
        <dbReference type="EMBL" id="KAG2180436.1"/>
    </source>
</evidence>
<evidence type="ECO:0000256" key="10">
    <source>
        <dbReference type="SAM" id="MobiDB-lite"/>
    </source>
</evidence>
<name>A0A8H7PWF6_9FUNG</name>
<dbReference type="GO" id="GO:0061630">
    <property type="term" value="F:ubiquitin protein ligase activity"/>
    <property type="evidence" value="ECO:0007669"/>
    <property type="project" value="UniProtKB-EC"/>
</dbReference>
<gene>
    <name evidence="13" type="ORF">INT44_003440</name>
</gene>
<feature type="transmembrane region" description="Helical" evidence="11">
    <location>
        <begin position="542"/>
        <end position="565"/>
    </location>
</feature>
<keyword evidence="14" id="KW-1185">Reference proteome</keyword>
<keyword evidence="9 11" id="KW-0472">Membrane</keyword>
<keyword evidence="6 11" id="KW-0812">Transmembrane</keyword>
<feature type="transmembrane region" description="Helical" evidence="11">
    <location>
        <begin position="1077"/>
        <end position="1096"/>
    </location>
</feature>
<comment type="catalytic activity">
    <reaction evidence="1">
        <text>S-ubiquitinyl-[E2 ubiquitin-conjugating enzyme]-L-cysteine + [acceptor protein]-L-lysine = [E2 ubiquitin-conjugating enzyme]-L-cysteine + N(6)-ubiquitinyl-[acceptor protein]-L-lysine.</text>
        <dbReference type="EC" id="2.3.2.27"/>
    </reaction>
</comment>
<feature type="transmembrane region" description="Helical" evidence="11">
    <location>
        <begin position="594"/>
        <end position="614"/>
    </location>
</feature>
<evidence type="ECO:0000256" key="11">
    <source>
        <dbReference type="SAM" id="Phobius"/>
    </source>
</evidence>
<evidence type="ECO:0000313" key="14">
    <source>
        <dbReference type="Proteomes" id="UP000612746"/>
    </source>
</evidence>
<dbReference type="EMBL" id="JAEPRA010000009">
    <property type="protein sequence ID" value="KAG2180436.1"/>
    <property type="molecule type" value="Genomic_DNA"/>
</dbReference>
<feature type="transmembrane region" description="Helical" evidence="11">
    <location>
        <begin position="859"/>
        <end position="883"/>
    </location>
</feature>
<evidence type="ECO:0000256" key="2">
    <source>
        <dbReference type="ARBA" id="ARBA00004141"/>
    </source>
</evidence>
<feature type="transmembrane region" description="Helical" evidence="11">
    <location>
        <begin position="656"/>
        <end position="681"/>
    </location>
</feature>
<feature type="transmembrane region" description="Helical" evidence="11">
    <location>
        <begin position="55"/>
        <end position="79"/>
    </location>
</feature>
<reference evidence="13" key="1">
    <citation type="submission" date="2020-12" db="EMBL/GenBank/DDBJ databases">
        <title>Metabolic potential, ecology and presence of endohyphal bacteria is reflected in genomic diversity of Mucoromycotina.</title>
        <authorList>
            <person name="Muszewska A."/>
            <person name="Okrasinska A."/>
            <person name="Steczkiewicz K."/>
            <person name="Drgas O."/>
            <person name="Orlowska M."/>
            <person name="Perlinska-Lenart U."/>
            <person name="Aleksandrzak-Piekarczyk T."/>
            <person name="Szatraj K."/>
            <person name="Zielenkiewicz U."/>
            <person name="Pilsyk S."/>
            <person name="Malc E."/>
            <person name="Mieczkowski P."/>
            <person name="Kruszewska J.S."/>
            <person name="Biernat P."/>
            <person name="Pawlowska J."/>
        </authorList>
    </citation>
    <scope>NUCLEOTIDE SEQUENCE</scope>
    <source>
        <strain evidence="13">WA0000051536</strain>
    </source>
</reference>
<evidence type="ECO:0000256" key="5">
    <source>
        <dbReference type="ARBA" id="ARBA00022679"/>
    </source>
</evidence>
<feature type="transmembrane region" description="Helical" evidence="11">
    <location>
        <begin position="956"/>
        <end position="978"/>
    </location>
</feature>
<feature type="transmembrane region" description="Helical" evidence="11">
    <location>
        <begin position="138"/>
        <end position="155"/>
    </location>
</feature>
<dbReference type="GO" id="GO:0036503">
    <property type="term" value="P:ERAD pathway"/>
    <property type="evidence" value="ECO:0007669"/>
    <property type="project" value="TreeGrafter"/>
</dbReference>
<comment type="caution">
    <text evidence="13">The sequence shown here is derived from an EMBL/GenBank/DDBJ whole genome shotgun (WGS) entry which is preliminary data.</text>
</comment>
<evidence type="ECO:0000256" key="8">
    <source>
        <dbReference type="ARBA" id="ARBA00022989"/>
    </source>
</evidence>
<feature type="region of interest" description="Disordered" evidence="10">
    <location>
        <begin position="192"/>
        <end position="248"/>
    </location>
</feature>
<evidence type="ECO:0000256" key="7">
    <source>
        <dbReference type="ARBA" id="ARBA00022786"/>
    </source>
</evidence>
<protein>
    <recommendedName>
        <fullName evidence="4">RING-type E3 ubiquitin transferase</fullName>
        <ecNumber evidence="4">2.3.2.27</ecNumber>
    </recommendedName>
</protein>
<comment type="subcellular location">
    <subcellularLocation>
        <location evidence="2">Membrane</location>
        <topology evidence="2">Multi-pass membrane protein</topology>
    </subcellularLocation>
</comment>
<proteinExistence type="predicted"/>
<evidence type="ECO:0000256" key="9">
    <source>
        <dbReference type="ARBA" id="ARBA00023136"/>
    </source>
</evidence>
<dbReference type="EC" id="2.3.2.27" evidence="4"/>
<feature type="transmembrane region" description="Helical" evidence="11">
    <location>
        <begin position="903"/>
        <end position="923"/>
    </location>
</feature>
<feature type="transmembrane region" description="Helical" evidence="11">
    <location>
        <begin position="1043"/>
        <end position="1071"/>
    </location>
</feature>
<feature type="transmembrane region" description="Helical" evidence="11">
    <location>
        <begin position="336"/>
        <end position="355"/>
    </location>
</feature>
<organism evidence="13 14">
    <name type="scientific">Umbelopsis vinacea</name>
    <dbReference type="NCBI Taxonomy" id="44442"/>
    <lineage>
        <taxon>Eukaryota</taxon>
        <taxon>Fungi</taxon>
        <taxon>Fungi incertae sedis</taxon>
        <taxon>Mucoromycota</taxon>
        <taxon>Mucoromycotina</taxon>
        <taxon>Umbelopsidomycetes</taxon>
        <taxon>Umbelopsidales</taxon>
        <taxon>Umbelopsidaceae</taxon>
        <taxon>Umbelopsis</taxon>
    </lineage>
</organism>
<accession>A0A8H7PWF6</accession>
<comment type="pathway">
    <text evidence="3">Protein modification; protein ubiquitination.</text>
</comment>
<dbReference type="InterPro" id="IPR056521">
    <property type="entry name" value="MARCHF6-like_C"/>
</dbReference>
<sequence>MFIKNGNLTEWLSHSKKKYCELCHHPFTFTPIYREDMPERIPIQLFITQFIRRSFFVILTILRAILVGLVWLVAVPYAALWTWRFYFWSGENILMAPNTNPKPTLNETTILPSGNQTASHITPFEKNVRTFLADCMEGQLIMLVVILAFFAMFLLREWIMQNTPADLPVNDVLEVHELPRAEPNRFAANVLNEATSSSSDSESDSDSERDSDEDETATRTQPSSINDPDGGEGSTTLLPTDEENNQAPNAIDIPWHAHDHARAQAGQPAANNIHPQFEGNAARQALLAHQLQQANQQQQQRNNEEDFEFENAVDDLDGVLEAIGLRGNIMPLGQHAALMVLLIAGCLGSAVWTPYIVGKAFILMFPTVFVTAPIHTLRLIIDPLVDLVLDGILPFATKAVEPYAYRIRDALQASPVASNILDGFNHLVSSVKNSNAGYQVWNITGDTSFGKEAAQTLTQNQTMDGTWWQMLVDTDYVQLLTTMRTQWYRFALGDHSSDRMVCILVGYGVLVTIGSWYLARSRNAYGRTVGRALQQAIRQQGAILKVTFFIGIELMLFPLVCGILLDLSTLPLFPESTVISRINYWRANPGIWTFLHWLLGTIFMFHFAVFVTLCRDVVRPGVMWFIRNPNDPQFHPIKEILERPVMFQLRKIGISALLYGGLIVFGIGSVVFSISHFGGSILPLRLSMKHSTFSYPVDLIATHVVIPTTMSRLKVKARFKVLLQNWWKVVSRQLRLSSFMFNGRFADQEGRHVRRTWKAFLLRRKAPIPDLTHGDLSIDGISADGEVEFVKDGQLIRAPKHDGVPVIRGRRMLVPIDPETYEPIDEVERQMGHPASTALGGEELNTTVVYIPPRFRARIFFFLWLMWLSGAILACCTTIVPLIMGRYLFTFYVAKDHSVHDLYAFLLGLHVLLALVFAADYVVRNFIALQADRWNISWSRAIEKLKHASKRVANTTYILLTFGLVMPMLVGLFVELYFILPTRKSSRQDIATNLLQDWSIGVVYMNLTYGFLSWLPENYWRRVLRNLFANGILEVEARQATNLFLAPVIIGGLAAIIVPALVAWAAIQVLAPDNATIQNLIVRLAYPTACLIVCIYRGTSLCFKAASAWVQSVRDDTYLVGRQLHNLPPQDSTATNPVPLVHAI</sequence>
<feature type="transmembrane region" description="Helical" evidence="11">
    <location>
        <begin position="693"/>
        <end position="710"/>
    </location>
</feature>
<dbReference type="Pfam" id="PF23113">
    <property type="entry name" value="MARCHF6_C"/>
    <property type="match status" value="1"/>
</dbReference>
<evidence type="ECO:0000259" key="12">
    <source>
        <dbReference type="Pfam" id="PF23113"/>
    </source>
</evidence>
<dbReference type="GO" id="GO:0005789">
    <property type="term" value="C:endoplasmic reticulum membrane"/>
    <property type="evidence" value="ECO:0007669"/>
    <property type="project" value="TreeGrafter"/>
</dbReference>